<proteinExistence type="predicted"/>
<feature type="transmembrane region" description="Helical" evidence="1">
    <location>
        <begin position="25"/>
        <end position="46"/>
    </location>
</feature>
<keyword evidence="1" id="KW-1133">Transmembrane helix</keyword>
<protein>
    <submittedName>
        <fullName evidence="2">Uncharacterized protein</fullName>
    </submittedName>
</protein>
<evidence type="ECO:0000313" key="2">
    <source>
        <dbReference type="EMBL" id="GAA0486510.1"/>
    </source>
</evidence>
<sequence length="53" mass="5570">MNALAAHPQFTEFLAVSKGDTGPGALLRTVIVVGVVGIALLAWFLLRGYGKND</sequence>
<dbReference type="EMBL" id="BAAAHB010000093">
    <property type="protein sequence ID" value="GAA0486510.1"/>
    <property type="molecule type" value="Genomic_DNA"/>
</dbReference>
<gene>
    <name evidence="2" type="ORF">GCM10009544_54870</name>
</gene>
<keyword evidence="3" id="KW-1185">Reference proteome</keyword>
<accession>A0ABP3KSZ7</accession>
<evidence type="ECO:0000313" key="3">
    <source>
        <dbReference type="Proteomes" id="UP001499895"/>
    </source>
</evidence>
<evidence type="ECO:0000256" key="1">
    <source>
        <dbReference type="SAM" id="Phobius"/>
    </source>
</evidence>
<keyword evidence="1" id="KW-0472">Membrane</keyword>
<comment type="caution">
    <text evidence="2">The sequence shown here is derived from an EMBL/GenBank/DDBJ whole genome shotgun (WGS) entry which is preliminary data.</text>
</comment>
<reference evidence="3" key="1">
    <citation type="journal article" date="2019" name="Int. J. Syst. Evol. Microbiol.">
        <title>The Global Catalogue of Microorganisms (GCM) 10K type strain sequencing project: providing services to taxonomists for standard genome sequencing and annotation.</title>
        <authorList>
            <consortium name="The Broad Institute Genomics Platform"/>
            <consortium name="The Broad Institute Genome Sequencing Center for Infectious Disease"/>
            <person name="Wu L."/>
            <person name="Ma J."/>
        </authorList>
    </citation>
    <scope>NUCLEOTIDE SEQUENCE [LARGE SCALE GENOMIC DNA]</scope>
    <source>
        <strain evidence="3">JCM 10649</strain>
    </source>
</reference>
<organism evidence="2 3">
    <name type="scientific">Streptomyces stramineus</name>
    <dbReference type="NCBI Taxonomy" id="173861"/>
    <lineage>
        <taxon>Bacteria</taxon>
        <taxon>Bacillati</taxon>
        <taxon>Actinomycetota</taxon>
        <taxon>Actinomycetes</taxon>
        <taxon>Kitasatosporales</taxon>
        <taxon>Streptomycetaceae</taxon>
        <taxon>Streptomyces</taxon>
    </lineage>
</organism>
<keyword evidence="1" id="KW-0812">Transmembrane</keyword>
<dbReference type="Proteomes" id="UP001499895">
    <property type="component" value="Unassembled WGS sequence"/>
</dbReference>
<name>A0ABP3KSZ7_9ACTN</name>